<dbReference type="InterPro" id="IPR029063">
    <property type="entry name" value="SAM-dependent_MTases_sf"/>
</dbReference>
<feature type="active site" evidence="5">
    <location>
        <position position="395"/>
    </location>
</feature>
<dbReference type="InterPro" id="IPR010280">
    <property type="entry name" value="U5_MeTrfase_fam"/>
</dbReference>
<evidence type="ECO:0000313" key="7">
    <source>
        <dbReference type="EMBL" id="EDP11060.1"/>
    </source>
</evidence>
<proteinExistence type="inferred from homology"/>
<evidence type="ECO:0000256" key="5">
    <source>
        <dbReference type="PROSITE-ProRule" id="PRU10015"/>
    </source>
</evidence>
<comment type="caution">
    <text evidence="7">The sequence shown here is derived from an EMBL/GenBank/DDBJ whole genome shotgun (WGS) entry which is preliminary data.</text>
</comment>
<evidence type="ECO:0000256" key="4">
    <source>
        <dbReference type="PROSITE-ProRule" id="PRU01024"/>
    </source>
</evidence>
<keyword evidence="3 4" id="KW-0949">S-adenosyl-L-methionine</keyword>
<dbReference type="InterPro" id="IPR030390">
    <property type="entry name" value="MeTrfase_TrmA_AS"/>
</dbReference>
<accession>A8RCG8</accession>
<dbReference type="PANTHER" id="PTHR11061:SF45">
    <property type="match status" value="1"/>
</dbReference>
<sequence length="542" mass="61510">MKTVIKKIGINGEGIGYLNRTPVFVPGALLDEEIDVKIVTKEKRYAIGSVNYIIKKSKDRIQPKCFVHHACKGCPLMIAKYPAQLQYKRSLLKQSLIKYAQVDPRKVEKVIGSEEIFGYRNQCKLPVSLNKEGQLCSGFYLPNSNIFTEMKKCIVHDRGVERIRHEVIEVLKRFGIQPYNHHTKSGIRSLVVRGFDGKYQCTLVTGHDELSCSLIEDILHIRGMYSLWQSIHTVKNTAEVFGKQMVHLGGEKQLPFHFDGLDLEVSPRSFFQLNTAQAKVLYQTIASLVKGHKKRIVEAYSGIGAISLYLRDKADEIIGIETIKDAVVNANQNAKRNHCEHVRFLCDDAASKLTYLSKNKEIDVLVVDPPRSGLDDAMLECLLRSKIKEIIYVSCNPATLGKNLAVLQEKYRVQRVIPIDMFPNTQHVETVVLLSHKKADSYIHIDVEFGEGEGKIPVDSIAKRAEAYKPKEKVTYKMIKEYIEAKYGFKVHTAYIAEVKRNLGLPMYDAPNAVEELKQPRKHPTPEKVEAIKDALRYFAVI</sequence>
<dbReference type="GO" id="GO:0070475">
    <property type="term" value="P:rRNA base methylation"/>
    <property type="evidence" value="ECO:0007669"/>
    <property type="project" value="TreeGrafter"/>
</dbReference>
<dbReference type="PANTHER" id="PTHR11061">
    <property type="entry name" value="RNA M5U METHYLTRANSFERASE"/>
    <property type="match status" value="1"/>
</dbReference>
<reference evidence="7 8" key="1">
    <citation type="submission" date="2007-09" db="EMBL/GenBank/DDBJ databases">
        <title>Draft genome sequence of Eubacterium dolichum (DSM 3991).</title>
        <authorList>
            <person name="Sudarsanam P."/>
            <person name="Ley R."/>
            <person name="Guruge J."/>
            <person name="Turnbaugh P.J."/>
            <person name="Mahowald M."/>
            <person name="Liep D."/>
            <person name="Gordon J."/>
        </authorList>
    </citation>
    <scope>NUCLEOTIDE SEQUENCE [LARGE SCALE GENOMIC DNA]</scope>
    <source>
        <strain evidence="7 8">DSM 3991</strain>
    </source>
</reference>
<dbReference type="SUPFAM" id="SSF50249">
    <property type="entry name" value="Nucleic acid-binding proteins"/>
    <property type="match status" value="1"/>
</dbReference>
<evidence type="ECO:0000256" key="2">
    <source>
        <dbReference type="ARBA" id="ARBA00022679"/>
    </source>
</evidence>
<keyword evidence="2 4" id="KW-0808">Transferase</keyword>
<dbReference type="GO" id="GO:0070041">
    <property type="term" value="F:rRNA (uridine-C5-)-methyltransferase activity"/>
    <property type="evidence" value="ECO:0007669"/>
    <property type="project" value="TreeGrafter"/>
</dbReference>
<dbReference type="EMBL" id="ABAW02000020">
    <property type="protein sequence ID" value="EDP11060.1"/>
    <property type="molecule type" value="Genomic_DNA"/>
</dbReference>
<comment type="similarity">
    <text evidence="4">Belongs to the class I-like SAM-binding methyltransferase superfamily. RNA M5U methyltransferase family.</text>
</comment>
<keyword evidence="1 4" id="KW-0489">Methyltransferase</keyword>
<dbReference type="GeneID" id="92792449"/>
<dbReference type="PROSITE" id="PS51687">
    <property type="entry name" value="SAM_MT_RNA_M5U"/>
    <property type="match status" value="1"/>
</dbReference>
<dbReference type="SUPFAM" id="SSF53335">
    <property type="entry name" value="S-adenosyl-L-methionine-dependent methyltransferases"/>
    <property type="match status" value="1"/>
</dbReference>
<dbReference type="Gene3D" id="2.40.50.1070">
    <property type="match status" value="1"/>
</dbReference>
<evidence type="ECO:0000313" key="8">
    <source>
        <dbReference type="Proteomes" id="UP000004090"/>
    </source>
</evidence>
<dbReference type="InterPro" id="IPR012340">
    <property type="entry name" value="NA-bd_OB-fold"/>
</dbReference>
<organism evidence="7 8">
    <name type="scientific">Amedibacillus dolichus DSM 3991</name>
    <dbReference type="NCBI Taxonomy" id="428127"/>
    <lineage>
        <taxon>Bacteria</taxon>
        <taxon>Bacillati</taxon>
        <taxon>Bacillota</taxon>
        <taxon>Erysipelotrichia</taxon>
        <taxon>Erysipelotrichales</taxon>
        <taxon>Erysipelotrichaceae</taxon>
        <taxon>Amedibacillus</taxon>
    </lineage>
</organism>
<dbReference type="PROSITE" id="PS50926">
    <property type="entry name" value="TRAM"/>
    <property type="match status" value="1"/>
</dbReference>
<evidence type="ECO:0000259" key="6">
    <source>
        <dbReference type="PROSITE" id="PS50926"/>
    </source>
</evidence>
<dbReference type="InterPro" id="IPR002792">
    <property type="entry name" value="TRAM_dom"/>
</dbReference>
<dbReference type="HOGENOM" id="CLU_014689_7_0_9"/>
<dbReference type="NCBIfam" id="TIGR00479">
    <property type="entry name" value="rumA"/>
    <property type="match status" value="1"/>
</dbReference>
<name>A8RCG8_9FIRM</name>
<feature type="binding site" evidence="4">
    <location>
        <position position="300"/>
    </location>
    <ligand>
        <name>S-adenosyl-L-methionine</name>
        <dbReference type="ChEBI" id="CHEBI:59789"/>
    </ligand>
</feature>
<dbReference type="RefSeq" id="WP_004797469.1">
    <property type="nucleotide sequence ID" value="NZ_DS483462.1"/>
</dbReference>
<evidence type="ECO:0000256" key="1">
    <source>
        <dbReference type="ARBA" id="ARBA00022603"/>
    </source>
</evidence>
<feature type="binding site" evidence="4">
    <location>
        <position position="321"/>
    </location>
    <ligand>
        <name>S-adenosyl-L-methionine</name>
        <dbReference type="ChEBI" id="CHEBI:59789"/>
    </ligand>
</feature>
<feature type="binding site" evidence="4">
    <location>
        <position position="368"/>
    </location>
    <ligand>
        <name>S-adenosyl-L-methionine</name>
        <dbReference type="ChEBI" id="CHEBI:59789"/>
    </ligand>
</feature>
<gene>
    <name evidence="7" type="primary">rumA</name>
    <name evidence="7" type="ORF">EUBDOL_01388</name>
</gene>
<dbReference type="STRING" id="428127.EUBDOL_01388"/>
<dbReference type="Pfam" id="PF05958">
    <property type="entry name" value="tRNA_U5-meth_tr"/>
    <property type="match status" value="1"/>
</dbReference>
<feature type="active site" description="Nucleophile" evidence="4">
    <location>
        <position position="395"/>
    </location>
</feature>
<dbReference type="Gene3D" id="3.40.50.150">
    <property type="entry name" value="Vaccinia Virus protein VP39"/>
    <property type="match status" value="1"/>
</dbReference>
<dbReference type="Gene3D" id="2.40.50.140">
    <property type="entry name" value="Nucleic acid-binding proteins"/>
    <property type="match status" value="1"/>
</dbReference>
<dbReference type="Pfam" id="PF01938">
    <property type="entry name" value="TRAM"/>
    <property type="match status" value="1"/>
</dbReference>
<dbReference type="EC" id="2.1.1.-" evidence="7"/>
<dbReference type="Proteomes" id="UP000004090">
    <property type="component" value="Unassembled WGS sequence"/>
</dbReference>
<dbReference type="AlphaFoldDB" id="A8RCG8"/>
<dbReference type="PROSITE" id="PS01230">
    <property type="entry name" value="TRMA_1"/>
    <property type="match status" value="1"/>
</dbReference>
<dbReference type="eggNOG" id="COG2265">
    <property type="taxonomic scope" value="Bacteria"/>
</dbReference>
<feature type="binding site" evidence="4">
    <location>
        <position position="272"/>
    </location>
    <ligand>
        <name>S-adenosyl-L-methionine</name>
        <dbReference type="ChEBI" id="CHEBI:59789"/>
    </ligand>
</feature>
<reference evidence="7 8" key="2">
    <citation type="submission" date="2007-09" db="EMBL/GenBank/DDBJ databases">
        <authorList>
            <person name="Fulton L."/>
            <person name="Clifton S."/>
            <person name="Fulton B."/>
            <person name="Xu J."/>
            <person name="Minx P."/>
            <person name="Pepin K.H."/>
            <person name="Johnson M."/>
            <person name="Thiruvilangam P."/>
            <person name="Bhonagiri V."/>
            <person name="Nash W.E."/>
            <person name="Mardis E.R."/>
            <person name="Wilson R.K."/>
        </authorList>
    </citation>
    <scope>NUCLEOTIDE SEQUENCE [LARGE SCALE GENOMIC DNA]</scope>
    <source>
        <strain evidence="7 8">DSM 3991</strain>
    </source>
</reference>
<dbReference type="CDD" id="cd02440">
    <property type="entry name" value="AdoMet_MTases"/>
    <property type="match status" value="1"/>
</dbReference>
<evidence type="ECO:0000256" key="3">
    <source>
        <dbReference type="ARBA" id="ARBA00022691"/>
    </source>
</evidence>
<protein>
    <submittedName>
        <fullName evidence="7">23S rRNA (Uracil-5-)-methyltransferase RumA</fullName>
        <ecNumber evidence="7">2.1.1.-</ecNumber>
    </submittedName>
</protein>
<feature type="domain" description="TRAM" evidence="6">
    <location>
        <begin position="1"/>
        <end position="52"/>
    </location>
</feature>